<feature type="transmembrane region" description="Helical" evidence="1">
    <location>
        <begin position="215"/>
        <end position="235"/>
    </location>
</feature>
<proteinExistence type="predicted"/>
<dbReference type="Proteomes" id="UP001055712">
    <property type="component" value="Unassembled WGS sequence"/>
</dbReference>
<protein>
    <submittedName>
        <fullName evidence="2">Uncharacterized protein</fullName>
    </submittedName>
</protein>
<feature type="transmembrane region" description="Helical" evidence="1">
    <location>
        <begin position="140"/>
        <end position="164"/>
    </location>
</feature>
<comment type="caution">
    <text evidence="2">The sequence shown here is derived from an EMBL/GenBank/DDBJ whole genome shotgun (WGS) entry which is preliminary data.</text>
</comment>
<keyword evidence="1" id="KW-1133">Transmembrane helix</keyword>
<gene>
    <name evidence="2" type="ORF">D9Q98_009522</name>
</gene>
<dbReference type="OrthoDB" id="10321498at2759"/>
<feature type="transmembrane region" description="Helical" evidence="1">
    <location>
        <begin position="24"/>
        <end position="43"/>
    </location>
</feature>
<dbReference type="EMBL" id="SIDB01000013">
    <property type="protein sequence ID" value="KAI3424163.1"/>
    <property type="molecule type" value="Genomic_DNA"/>
</dbReference>
<evidence type="ECO:0000256" key="1">
    <source>
        <dbReference type="SAM" id="Phobius"/>
    </source>
</evidence>
<name>A0A9D4YSL7_CHLVU</name>
<keyword evidence="1" id="KW-0472">Membrane</keyword>
<sequence length="318" mass="35471">MLPASILPGSPALPFVLRLNMATATYLQIGLWISLVSVAVFWVRVPTLTITAHLYLASLSAVCASSIWWRHHCQHAPFGGSYCRWREVPAGLLRVADAVLGSSWLWPRAWLDGLVPGSYDGCWLRHVIVMLWASAAPTRLLYWAFTMRIFFALPLHILMAFMLARRNVEVCDSATLATPAAQQHTHEMYQVLNLLRFSLLAPAAQPTLSPRNECAVVLTYLHITLGLALPAVVAARVETRLFALHQRQLSQLGLPREKGWQPRLYGSFERLLDALEWPTVVLIAWMSMGILFDVSLLASDGRLVPGKLPALNLHQLSL</sequence>
<keyword evidence="1" id="KW-0812">Transmembrane</keyword>
<keyword evidence="3" id="KW-1185">Reference proteome</keyword>
<evidence type="ECO:0000313" key="2">
    <source>
        <dbReference type="EMBL" id="KAI3424163.1"/>
    </source>
</evidence>
<reference evidence="2" key="1">
    <citation type="journal article" date="2019" name="Plant J.">
        <title>Chlorella vulgaris genome assembly and annotation reveals the molecular basis for metabolic acclimation to high light conditions.</title>
        <authorList>
            <person name="Cecchin M."/>
            <person name="Marcolungo L."/>
            <person name="Rossato M."/>
            <person name="Girolomoni L."/>
            <person name="Cosentino E."/>
            <person name="Cuine S."/>
            <person name="Li-Beisson Y."/>
            <person name="Delledonne M."/>
            <person name="Ballottari M."/>
        </authorList>
    </citation>
    <scope>NUCLEOTIDE SEQUENCE</scope>
    <source>
        <strain evidence="2">211/11P</strain>
    </source>
</reference>
<dbReference type="AlphaFoldDB" id="A0A9D4YSL7"/>
<reference evidence="2" key="2">
    <citation type="submission" date="2020-11" db="EMBL/GenBank/DDBJ databases">
        <authorList>
            <person name="Cecchin M."/>
            <person name="Marcolungo L."/>
            <person name="Rossato M."/>
            <person name="Girolomoni L."/>
            <person name="Cosentino E."/>
            <person name="Cuine S."/>
            <person name="Li-Beisson Y."/>
            <person name="Delledonne M."/>
            <person name="Ballottari M."/>
        </authorList>
    </citation>
    <scope>NUCLEOTIDE SEQUENCE</scope>
    <source>
        <strain evidence="2">211/11P</strain>
        <tissue evidence="2">Whole cell</tissue>
    </source>
</reference>
<evidence type="ECO:0000313" key="3">
    <source>
        <dbReference type="Proteomes" id="UP001055712"/>
    </source>
</evidence>
<organism evidence="2 3">
    <name type="scientific">Chlorella vulgaris</name>
    <name type="common">Green alga</name>
    <dbReference type="NCBI Taxonomy" id="3077"/>
    <lineage>
        <taxon>Eukaryota</taxon>
        <taxon>Viridiplantae</taxon>
        <taxon>Chlorophyta</taxon>
        <taxon>core chlorophytes</taxon>
        <taxon>Trebouxiophyceae</taxon>
        <taxon>Chlorellales</taxon>
        <taxon>Chlorellaceae</taxon>
        <taxon>Chlorella clade</taxon>
        <taxon>Chlorella</taxon>
    </lineage>
</organism>
<accession>A0A9D4YSL7</accession>